<dbReference type="AlphaFoldDB" id="A0A2K2A7V5"/>
<dbReference type="Gene3D" id="3.80.10.10">
    <property type="entry name" value="Ribonuclease Inhibitor"/>
    <property type="match status" value="1"/>
</dbReference>
<evidence type="ECO:0000313" key="3">
    <source>
        <dbReference type="Proteomes" id="UP000006729"/>
    </source>
</evidence>
<reference evidence="2 3" key="1">
    <citation type="journal article" date="2006" name="Science">
        <title>The genome of black cottonwood, Populus trichocarpa (Torr. &amp; Gray).</title>
        <authorList>
            <person name="Tuskan G.A."/>
            <person name="Difazio S."/>
            <person name="Jansson S."/>
            <person name="Bohlmann J."/>
            <person name="Grigoriev I."/>
            <person name="Hellsten U."/>
            <person name="Putnam N."/>
            <person name="Ralph S."/>
            <person name="Rombauts S."/>
            <person name="Salamov A."/>
            <person name="Schein J."/>
            <person name="Sterck L."/>
            <person name="Aerts A."/>
            <person name="Bhalerao R.R."/>
            <person name="Bhalerao R.P."/>
            <person name="Blaudez D."/>
            <person name="Boerjan W."/>
            <person name="Brun A."/>
            <person name="Brunner A."/>
            <person name="Busov V."/>
            <person name="Campbell M."/>
            <person name="Carlson J."/>
            <person name="Chalot M."/>
            <person name="Chapman J."/>
            <person name="Chen G.L."/>
            <person name="Cooper D."/>
            <person name="Coutinho P.M."/>
            <person name="Couturier J."/>
            <person name="Covert S."/>
            <person name="Cronk Q."/>
            <person name="Cunningham R."/>
            <person name="Davis J."/>
            <person name="Degroeve S."/>
            <person name="Dejardin A."/>
            <person name="Depamphilis C."/>
            <person name="Detter J."/>
            <person name="Dirks B."/>
            <person name="Dubchak I."/>
            <person name="Duplessis S."/>
            <person name="Ehlting J."/>
            <person name="Ellis B."/>
            <person name="Gendler K."/>
            <person name="Goodstein D."/>
            <person name="Gribskov M."/>
            <person name="Grimwood J."/>
            <person name="Groover A."/>
            <person name="Gunter L."/>
            <person name="Hamberger B."/>
            <person name="Heinze B."/>
            <person name="Helariutta Y."/>
            <person name="Henrissat B."/>
            <person name="Holligan D."/>
            <person name="Holt R."/>
            <person name="Huang W."/>
            <person name="Islam-Faridi N."/>
            <person name="Jones S."/>
            <person name="Jones-Rhoades M."/>
            <person name="Jorgensen R."/>
            <person name="Joshi C."/>
            <person name="Kangasjarvi J."/>
            <person name="Karlsson J."/>
            <person name="Kelleher C."/>
            <person name="Kirkpatrick R."/>
            <person name="Kirst M."/>
            <person name="Kohler A."/>
            <person name="Kalluri U."/>
            <person name="Larimer F."/>
            <person name="Leebens-Mack J."/>
            <person name="Leple J.C."/>
            <person name="Locascio P."/>
            <person name="Lou Y."/>
            <person name="Lucas S."/>
            <person name="Martin F."/>
            <person name="Montanini B."/>
            <person name="Napoli C."/>
            <person name="Nelson D.R."/>
            <person name="Nelson C."/>
            <person name="Nieminen K."/>
            <person name="Nilsson O."/>
            <person name="Pereda V."/>
            <person name="Peter G."/>
            <person name="Philippe R."/>
            <person name="Pilate G."/>
            <person name="Poliakov A."/>
            <person name="Razumovskaya J."/>
            <person name="Richardson P."/>
            <person name="Rinaldi C."/>
            <person name="Ritland K."/>
            <person name="Rouze P."/>
            <person name="Ryaboy D."/>
            <person name="Schmutz J."/>
            <person name="Schrader J."/>
            <person name="Segerman B."/>
            <person name="Shin H."/>
            <person name="Siddiqui A."/>
            <person name="Sterky F."/>
            <person name="Terry A."/>
            <person name="Tsai C.J."/>
            <person name="Uberbacher E."/>
            <person name="Unneberg P."/>
            <person name="Vahala J."/>
            <person name="Wall K."/>
            <person name="Wessler S."/>
            <person name="Yang G."/>
            <person name="Yin T."/>
            <person name="Douglas C."/>
            <person name="Marra M."/>
            <person name="Sandberg G."/>
            <person name="Van de Peer Y."/>
            <person name="Rokhsar D."/>
        </authorList>
    </citation>
    <scope>NUCLEOTIDE SEQUENCE [LARGE SCALE GENOMIC DNA]</scope>
    <source>
        <strain evidence="3">cv. Nisqually</strain>
    </source>
</reference>
<name>A0A2K2A7V5_POPTR</name>
<feature type="domain" description="F-box" evidence="1">
    <location>
        <begin position="24"/>
        <end position="59"/>
    </location>
</feature>
<dbReference type="Gene3D" id="1.20.1280.50">
    <property type="match status" value="1"/>
</dbReference>
<dbReference type="PANTHER" id="PTHR34223:SF93">
    <property type="entry name" value="F-BOX DOMAIN-CONTAINING PROTEIN"/>
    <property type="match status" value="1"/>
</dbReference>
<dbReference type="Proteomes" id="UP000006729">
    <property type="component" value="Chromosome 6"/>
</dbReference>
<dbReference type="InterPro" id="IPR053197">
    <property type="entry name" value="F-box_SCFL_complex_component"/>
</dbReference>
<organism evidence="2 3">
    <name type="scientific">Populus trichocarpa</name>
    <name type="common">Western balsam poplar</name>
    <name type="synonym">Populus balsamifera subsp. trichocarpa</name>
    <dbReference type="NCBI Taxonomy" id="3694"/>
    <lineage>
        <taxon>Eukaryota</taxon>
        <taxon>Viridiplantae</taxon>
        <taxon>Streptophyta</taxon>
        <taxon>Embryophyta</taxon>
        <taxon>Tracheophyta</taxon>
        <taxon>Spermatophyta</taxon>
        <taxon>Magnoliopsida</taxon>
        <taxon>eudicotyledons</taxon>
        <taxon>Gunneridae</taxon>
        <taxon>Pentapetalae</taxon>
        <taxon>rosids</taxon>
        <taxon>fabids</taxon>
        <taxon>Malpighiales</taxon>
        <taxon>Salicaceae</taxon>
        <taxon>Saliceae</taxon>
        <taxon>Populus</taxon>
    </lineage>
</organism>
<accession>A0A2K2A7V5</accession>
<dbReference type="InterPro" id="IPR036047">
    <property type="entry name" value="F-box-like_dom_sf"/>
</dbReference>
<dbReference type="InParanoid" id="A0A2K2A7V5"/>
<dbReference type="PANTHER" id="PTHR34223">
    <property type="entry name" value="OS11G0201299 PROTEIN"/>
    <property type="match status" value="1"/>
</dbReference>
<evidence type="ECO:0000313" key="2">
    <source>
        <dbReference type="EMBL" id="PNT33614.1"/>
    </source>
</evidence>
<dbReference type="SUPFAM" id="SSF81383">
    <property type="entry name" value="F-box domain"/>
    <property type="match status" value="1"/>
</dbReference>
<proteinExistence type="predicted"/>
<dbReference type="SUPFAM" id="SSF52047">
    <property type="entry name" value="RNI-like"/>
    <property type="match status" value="1"/>
</dbReference>
<evidence type="ECO:0000259" key="1">
    <source>
        <dbReference type="PROSITE" id="PS50181"/>
    </source>
</evidence>
<dbReference type="InterPro" id="IPR001810">
    <property type="entry name" value="F-box_dom"/>
</dbReference>
<dbReference type="Pfam" id="PF12937">
    <property type="entry name" value="F-box-like"/>
    <property type="match status" value="1"/>
</dbReference>
<sequence length="604" mass="68625">MESPSKLMVMSSRPDTLIILASTRDILSSLPDQIIYHIFSFLGANDTARFGVVSKRFNQQCTSSPYLNFVADFDSEYSDPSCLRTRYTDFCSYVNKVLRWREKTGGGLQRLHVHWHSCKKRRFDIGETAVNSWVTIATKCGVEELDMLLHVDPWRGYSLPGCVYNCESLRALKLNLQMGRFNFRVAGWDWLKDLWLDSVTVEDIYFGQRISEWCKSLKRLTLEDVDGISGGLNMTTSSLEELTISGCDFAFTGGNFNISSSSFKTLTIYRCQFKAQRHVNLNCPSLENLTVHDSEFGKCFLCKISCESLEKLRVCGSSFLEACHFRIACPSVGQVMISSCRFAGTCVLNINSFSLQDLTVSECNFSSLGSALQYLPPVKDFQAVPRLRRHIIVKAANLEKLNISSSDEYSYEFPLKIDAPNLKVLWWAGDPVDFSFLKQDMFMSLTSAGIYIEPSCQHKSVESDRHCKRSKSLIYCAAKLLQCLSEARFLRINTWPIEIFFMQNDYPIVFKNLQNLVLLSDGSLADQIPFIASFLKGMPNLKKLIISCFDTSHELSDPNLINFLGLKSRSFNVTEVSRDLKIVKIEAVQAQQCMQNDGRRRLKL</sequence>
<protein>
    <recommendedName>
        <fullName evidence="1">F-box domain-containing protein</fullName>
    </recommendedName>
</protein>
<gene>
    <name evidence="2" type="ORF">POPTR_006G248600</name>
</gene>
<dbReference type="EMBL" id="CM009295">
    <property type="protein sequence ID" value="PNT33614.1"/>
    <property type="molecule type" value="Genomic_DNA"/>
</dbReference>
<keyword evidence="3" id="KW-1185">Reference proteome</keyword>
<dbReference type="PROSITE" id="PS50181">
    <property type="entry name" value="FBOX"/>
    <property type="match status" value="1"/>
</dbReference>
<dbReference type="InterPro" id="IPR032675">
    <property type="entry name" value="LRR_dom_sf"/>
</dbReference>